<proteinExistence type="predicted"/>
<gene>
    <name evidence="3" type="ORF">RFI_16958</name>
</gene>
<keyword evidence="4" id="KW-1185">Reference proteome</keyword>
<name>X6N1V8_RETFI</name>
<dbReference type="Proteomes" id="UP000023152">
    <property type="component" value="Unassembled WGS sequence"/>
</dbReference>
<keyword evidence="2" id="KW-1133">Transmembrane helix</keyword>
<evidence type="ECO:0000313" key="4">
    <source>
        <dbReference type="Proteomes" id="UP000023152"/>
    </source>
</evidence>
<feature type="region of interest" description="Disordered" evidence="1">
    <location>
        <begin position="318"/>
        <end position="348"/>
    </location>
</feature>
<protein>
    <submittedName>
        <fullName evidence="3">Uncharacterized protein</fullName>
    </submittedName>
</protein>
<evidence type="ECO:0000256" key="1">
    <source>
        <dbReference type="SAM" id="MobiDB-lite"/>
    </source>
</evidence>
<accession>X6N1V8</accession>
<feature type="region of interest" description="Disordered" evidence="1">
    <location>
        <begin position="282"/>
        <end position="301"/>
    </location>
</feature>
<keyword evidence="2" id="KW-0812">Transmembrane</keyword>
<feature type="compositionally biased region" description="Acidic residues" evidence="1">
    <location>
        <begin position="105"/>
        <end position="115"/>
    </location>
</feature>
<dbReference type="InterPro" id="IPR053019">
    <property type="entry name" value="GATA_zinc_finger"/>
</dbReference>
<feature type="non-terminal residue" evidence="3">
    <location>
        <position position="607"/>
    </location>
</feature>
<comment type="caution">
    <text evidence="3">The sequence shown here is derived from an EMBL/GenBank/DDBJ whole genome shotgun (WGS) entry which is preliminary data.</text>
</comment>
<dbReference type="PANTHER" id="PTHR23353:SF23">
    <property type="entry name" value="PROTEIN HAIRLESS"/>
    <property type="match status" value="1"/>
</dbReference>
<evidence type="ECO:0000256" key="2">
    <source>
        <dbReference type="SAM" id="Phobius"/>
    </source>
</evidence>
<feature type="region of interest" description="Disordered" evidence="1">
    <location>
        <begin position="66"/>
        <end position="133"/>
    </location>
</feature>
<dbReference type="AlphaFoldDB" id="X6N1V8"/>
<feature type="transmembrane region" description="Helical" evidence="2">
    <location>
        <begin position="468"/>
        <end position="489"/>
    </location>
</feature>
<organism evidence="3 4">
    <name type="scientific">Reticulomyxa filosa</name>
    <dbReference type="NCBI Taxonomy" id="46433"/>
    <lineage>
        <taxon>Eukaryota</taxon>
        <taxon>Sar</taxon>
        <taxon>Rhizaria</taxon>
        <taxon>Retaria</taxon>
        <taxon>Foraminifera</taxon>
        <taxon>Monothalamids</taxon>
        <taxon>Reticulomyxidae</taxon>
        <taxon>Reticulomyxa</taxon>
    </lineage>
</organism>
<evidence type="ECO:0000313" key="3">
    <source>
        <dbReference type="EMBL" id="ETO20260.1"/>
    </source>
</evidence>
<feature type="compositionally biased region" description="Acidic residues" evidence="1">
    <location>
        <begin position="292"/>
        <end position="301"/>
    </location>
</feature>
<feature type="compositionally biased region" description="Basic and acidic residues" evidence="1">
    <location>
        <begin position="318"/>
        <end position="331"/>
    </location>
</feature>
<sequence>MLLITDKETSFEVKKQMMLNEARKTLSSLASVYEMTAKEVELVRKIEQTLQHHETGAMHMAIKDVKKKEKEEQEEDDGNKKEQNRNKMKVSYDSTLSALQQEEKEKEEDDDDDDNNNNNNNNNNDNDDDDEKKEILSSEQRLTYEGEWCFPVVALVSSDVELLRDVAMGLKNWNSNSARGQYAIYELQSVVLNDFPAEVCLQKNTRVLASALHAWSHWHALATHERVVATELALRFLRKLVAKLQESLNLLCDPSVMSIATFHPNVSTHIDSLTSSSFKHKQEHYNNNNNDNDNDNGDDEYTYDIAYEYPQSRKDISLRKKKSNIDDGDEHKEEEDEEEKKKVQAISKDSDYSQMHSLTEFVHRTLCVLYGQWLPHSSSSSSSSSSDDDDDNAFSVLAASRKLVDLYYFLKKHDKVHMTQCSIQSLLQTLLALQPFYKGLLSCWPRPHTTQEWFVVEVCRITIRLIQYLPHHLVLFFFFFVYIISVLRIPSCTDLDLDKFDFAQLDDDHVPESISTVLVQLLTQHIELSSTCPDLKSEALDLLRFLRPSICNQITYAEYVMQTLNELQTAEITANNLPFLRSVFVALPFDKLRLQEVVRVLFVDPSQ</sequence>
<keyword evidence="2" id="KW-0472">Membrane</keyword>
<dbReference type="PANTHER" id="PTHR23353">
    <property type="entry name" value="RAB-GAP/TBC-RELATED"/>
    <property type="match status" value="1"/>
</dbReference>
<dbReference type="EMBL" id="ASPP01012795">
    <property type="protein sequence ID" value="ETO20260.1"/>
    <property type="molecule type" value="Genomic_DNA"/>
</dbReference>
<reference evidence="3 4" key="1">
    <citation type="journal article" date="2013" name="Curr. Biol.">
        <title>The Genome of the Foraminiferan Reticulomyxa filosa.</title>
        <authorList>
            <person name="Glockner G."/>
            <person name="Hulsmann N."/>
            <person name="Schleicher M."/>
            <person name="Noegel A.A."/>
            <person name="Eichinger L."/>
            <person name="Gallinger C."/>
            <person name="Pawlowski J."/>
            <person name="Sierra R."/>
            <person name="Euteneuer U."/>
            <person name="Pillet L."/>
            <person name="Moustafa A."/>
            <person name="Platzer M."/>
            <person name="Groth M."/>
            <person name="Szafranski K."/>
            <person name="Schliwa M."/>
        </authorList>
    </citation>
    <scope>NUCLEOTIDE SEQUENCE [LARGE SCALE GENOMIC DNA]</scope>
</reference>